<dbReference type="PANTHER" id="PTHR21485">
    <property type="entry name" value="HAD SUPERFAMILY MEMBERS CMAS AND KDSC"/>
    <property type="match status" value="1"/>
</dbReference>
<dbReference type="InterPro" id="IPR050793">
    <property type="entry name" value="CMP-NeuNAc_synthase"/>
</dbReference>
<protein>
    <submittedName>
        <fullName evidence="2">Acylneuraminate cytidylyltransferase</fullName>
    </submittedName>
</protein>
<proteinExistence type="predicted"/>
<dbReference type="Proteomes" id="UP000092626">
    <property type="component" value="Unassembled WGS sequence"/>
</dbReference>
<dbReference type="PATRIC" id="fig|505345.6.peg.1290"/>
<dbReference type="RefSeq" id="WP_065237399.1">
    <property type="nucleotide sequence ID" value="NZ_JTJR01000025.1"/>
</dbReference>
<reference evidence="2 3" key="1">
    <citation type="submission" date="2014-11" db="EMBL/GenBank/DDBJ databases">
        <title>Pan-genome of Gallibacterium spp.</title>
        <authorList>
            <person name="Kudirkiene E."/>
            <person name="Bojesen A.M."/>
        </authorList>
    </citation>
    <scope>NUCLEOTIDE SEQUENCE [LARGE SCALE GENOMIC DNA]</scope>
    <source>
        <strain evidence="2 3">59/S3/89</strain>
    </source>
</reference>
<evidence type="ECO:0000313" key="2">
    <source>
        <dbReference type="EMBL" id="OBX04512.1"/>
    </source>
</evidence>
<evidence type="ECO:0000313" key="3">
    <source>
        <dbReference type="Proteomes" id="UP000092626"/>
    </source>
</evidence>
<dbReference type="GO" id="GO:0008781">
    <property type="term" value="F:N-acylneuraminate cytidylyltransferase activity"/>
    <property type="evidence" value="ECO:0007669"/>
    <property type="project" value="TreeGrafter"/>
</dbReference>
<evidence type="ECO:0000256" key="1">
    <source>
        <dbReference type="ARBA" id="ARBA00022490"/>
    </source>
</evidence>
<accession>A0A1A7PS11</accession>
<dbReference type="EMBL" id="JTJR01000025">
    <property type="protein sequence ID" value="OBX04512.1"/>
    <property type="molecule type" value="Genomic_DNA"/>
</dbReference>
<dbReference type="InterPro" id="IPR029044">
    <property type="entry name" value="Nucleotide-diphossugar_trans"/>
</dbReference>
<dbReference type="STRING" id="505345.QV06_06325"/>
<comment type="caution">
    <text evidence="2">The sequence shown here is derived from an EMBL/GenBank/DDBJ whole genome shotgun (WGS) entry which is preliminary data.</text>
</comment>
<organism evidence="2 3">
    <name type="scientific">Gallibacterium genomosp. 3</name>
    <dbReference type="NCBI Taxonomy" id="505345"/>
    <lineage>
        <taxon>Bacteria</taxon>
        <taxon>Pseudomonadati</taxon>
        <taxon>Pseudomonadota</taxon>
        <taxon>Gammaproteobacteria</taxon>
        <taxon>Pasteurellales</taxon>
        <taxon>Pasteurellaceae</taxon>
        <taxon>Gallibacterium</taxon>
    </lineage>
</organism>
<gene>
    <name evidence="2" type="ORF">QV06_06325</name>
</gene>
<name>A0A1A7PS11_9PAST</name>
<dbReference type="InterPro" id="IPR003329">
    <property type="entry name" value="Cytidylyl_trans"/>
</dbReference>
<keyword evidence="2" id="KW-0548">Nucleotidyltransferase</keyword>
<dbReference type="PANTHER" id="PTHR21485:SF6">
    <property type="entry name" value="N-ACYLNEURAMINATE CYTIDYLYLTRANSFERASE-RELATED"/>
    <property type="match status" value="1"/>
</dbReference>
<dbReference type="SUPFAM" id="SSF53448">
    <property type="entry name" value="Nucleotide-diphospho-sugar transferases"/>
    <property type="match status" value="1"/>
</dbReference>
<dbReference type="Pfam" id="PF02348">
    <property type="entry name" value="CTP_transf_3"/>
    <property type="match status" value="1"/>
</dbReference>
<dbReference type="CDD" id="cd02513">
    <property type="entry name" value="CMP-NeuAc_Synthase"/>
    <property type="match status" value="1"/>
</dbReference>
<dbReference type="Gene3D" id="3.90.550.10">
    <property type="entry name" value="Spore Coat Polysaccharide Biosynthesis Protein SpsA, Chain A"/>
    <property type="match status" value="1"/>
</dbReference>
<keyword evidence="2" id="KW-0808">Transferase</keyword>
<keyword evidence="1" id="KW-0963">Cytoplasm</keyword>
<sequence>MGKYINNDRILVLIPARGGSKGIPFKNLALVGDKPLIAHTIEAANNCNLSMSVIVSTDSEDIAKIALKFGAEVPFLRPTHLALDHSPTIESVVYTIEKLKNMGRTFDTLILLQPTSPLRSEIDILSALNLFYQSNRQGVVSVSLADVKPILLRTIKSNYLLPLISTSSKSNSSIRRQDMEEVYIVNGAIYINSISEVDSTLSFNDNSIPYIMPRERSIDIDTLEDLEKARALFKVAN</sequence>
<dbReference type="AlphaFoldDB" id="A0A1A7PS11"/>